<evidence type="ECO:0000256" key="7">
    <source>
        <dbReference type="RuleBase" id="RU003991"/>
    </source>
</evidence>
<organism evidence="9 10">
    <name type="scientific">Clostridium acetobutylicum (strain ATCC 824 / DSM 792 / JCM 1419 / IAM 19013 / LMG 5710 / NBRC 13948 / NRRL B-527 / VKM B-1787 / 2291 / W)</name>
    <dbReference type="NCBI Taxonomy" id="272562"/>
    <lineage>
        <taxon>Bacteria</taxon>
        <taxon>Bacillati</taxon>
        <taxon>Bacillota</taxon>
        <taxon>Clostridia</taxon>
        <taxon>Eubacteriales</taxon>
        <taxon>Clostridiaceae</taxon>
        <taxon>Clostridium</taxon>
    </lineage>
</organism>
<evidence type="ECO:0000256" key="1">
    <source>
        <dbReference type="ARBA" id="ARBA00007484"/>
    </source>
</evidence>
<dbReference type="InterPro" id="IPR015927">
    <property type="entry name" value="Peptidase_S24_S26A/B/C"/>
</dbReference>
<keyword evidence="6" id="KW-0742">SOS response</keyword>
<dbReference type="InterPro" id="IPR036286">
    <property type="entry name" value="LexA/Signal_pep-like_sf"/>
</dbReference>
<evidence type="ECO:0000256" key="5">
    <source>
        <dbReference type="ARBA" id="ARBA00023204"/>
    </source>
</evidence>
<dbReference type="InterPro" id="IPR006197">
    <property type="entry name" value="Peptidase_S24_LexA"/>
</dbReference>
<dbReference type="GO" id="GO:0006355">
    <property type="term" value="P:regulation of DNA-templated transcription"/>
    <property type="evidence" value="ECO:0007669"/>
    <property type="project" value="InterPro"/>
</dbReference>
<evidence type="ECO:0000313" key="10">
    <source>
        <dbReference type="Proteomes" id="UP000000814"/>
    </source>
</evidence>
<name>Q97I60_CLOAB</name>
<dbReference type="Pfam" id="PF00717">
    <property type="entry name" value="Peptidase_S24"/>
    <property type="match status" value="1"/>
</dbReference>
<evidence type="ECO:0000256" key="2">
    <source>
        <dbReference type="ARBA" id="ARBA00022763"/>
    </source>
</evidence>
<keyword evidence="2" id="KW-0227">DNA damage</keyword>
<dbReference type="InterPro" id="IPR039418">
    <property type="entry name" value="LexA-like"/>
</dbReference>
<keyword evidence="5" id="KW-0234">DNA repair</keyword>
<sequence length="480" mass="55202">MKLTSIENNIAEDRKHPFLLVKGKNNTGKSTIAACRSIFLKNNYCISSSDKILIINNSKQSLNKFNNIYSSIYDDANFKYSTLLAPEKDVIEISTLDDVMDRYLPSNLKLVDEKETNSILKSCIDDLKKLYPNIKVLNDTYIEFLKDEIQWIKSCGYNNLDVYQNIARTGRNLLKKHVNVRLNKNSNMRKCIFELMLMYNDKLNRQRQFDTVEKIKAAIKNSRKSSLKKYTHIIVDGIENLTKLHVDFINSIRKNSEYSTTLFTYNSDLIENSTSWFINKKNIRLVSETKIKSYTLKNSYKNENTTIPLNSLEKFTYKDIKHKTSFEFIRDNYDTSKIILTGNSANIEYGENEIEKIPIFNEIAAGEPILINSQIEDKFYLPRYWVKDAKNCFILKIKGDSMINADINDGDCVVIKKTGAAENRDIVAVNIDGSATLKRLKMDKDGIAFMPENELYSPIKVTEDEQVMLIGIAVGVLKSN</sequence>
<evidence type="ECO:0000256" key="4">
    <source>
        <dbReference type="ARBA" id="ARBA00022813"/>
    </source>
</evidence>
<dbReference type="GO" id="GO:0003677">
    <property type="term" value="F:DNA binding"/>
    <property type="evidence" value="ECO:0007669"/>
    <property type="project" value="InterPro"/>
</dbReference>
<dbReference type="PANTHER" id="PTHR33516">
    <property type="entry name" value="LEXA REPRESSOR"/>
    <property type="match status" value="1"/>
</dbReference>
<evidence type="ECO:0000259" key="8">
    <source>
        <dbReference type="Pfam" id="PF00717"/>
    </source>
</evidence>
<dbReference type="AlphaFoldDB" id="Q97I60"/>
<dbReference type="Proteomes" id="UP000000814">
    <property type="component" value="Chromosome"/>
</dbReference>
<reference evidence="9 10" key="1">
    <citation type="journal article" date="2001" name="J. Bacteriol.">
        <title>Genome sequence and comparative analysis of the solvent-producing bacterium Clostridium acetobutylicum.</title>
        <authorList>
            <person name="Nolling J."/>
            <person name="Breton G."/>
            <person name="Omelchenko M.V."/>
            <person name="Makarova K.S."/>
            <person name="Zeng Q."/>
            <person name="Gibson R."/>
            <person name="Lee H.M."/>
            <person name="Dubois J."/>
            <person name="Qiu D."/>
            <person name="Hitti J."/>
            <person name="Wolf Y.I."/>
            <person name="Tatusov R.L."/>
            <person name="Sabathe F."/>
            <person name="Doucette-Stamm L."/>
            <person name="Soucaille P."/>
            <person name="Daly M.J."/>
            <person name="Bennett G.N."/>
            <person name="Koonin E.V."/>
            <person name="Smith D.R."/>
        </authorList>
    </citation>
    <scope>NUCLEOTIDE SEQUENCE [LARGE SCALE GENOMIC DNA]</scope>
    <source>
        <strain evidence="10">ATCC 824 / DSM 792 / JCM 1419 / LMG 5710 / VKM B-1787</strain>
    </source>
</reference>
<dbReference type="OrthoDB" id="9787585at2"/>
<proteinExistence type="inferred from homology"/>
<evidence type="ECO:0000313" key="9">
    <source>
        <dbReference type="EMBL" id="AAK79758.1"/>
    </source>
</evidence>
<dbReference type="STRING" id="272562.CA_C1793"/>
<dbReference type="PANTHER" id="PTHR33516:SF2">
    <property type="entry name" value="LEXA REPRESSOR-RELATED"/>
    <property type="match status" value="1"/>
</dbReference>
<keyword evidence="3 7" id="KW-0378">Hydrolase</keyword>
<dbReference type="GeneID" id="44998287"/>
<dbReference type="CDD" id="cd06529">
    <property type="entry name" value="S24_LexA-like"/>
    <property type="match status" value="1"/>
</dbReference>
<accession>Q97I60</accession>
<dbReference type="KEGG" id="cac:CA_C1793"/>
<keyword evidence="4 7" id="KW-0068">Autocatalytic cleavage</keyword>
<dbReference type="Gene3D" id="2.10.109.10">
    <property type="entry name" value="Umud Fragment, subunit A"/>
    <property type="match status" value="1"/>
</dbReference>
<feature type="domain" description="Peptidase S24/S26A/S26B/S26C" evidence="8">
    <location>
        <begin position="358"/>
        <end position="474"/>
    </location>
</feature>
<dbReference type="EMBL" id="AE001437">
    <property type="protein sequence ID" value="AAK79758.1"/>
    <property type="molecule type" value="Genomic_DNA"/>
</dbReference>
<dbReference type="GO" id="GO:0009432">
    <property type="term" value="P:SOS response"/>
    <property type="evidence" value="ECO:0007669"/>
    <property type="project" value="UniProtKB-KW"/>
</dbReference>
<evidence type="ECO:0000256" key="6">
    <source>
        <dbReference type="ARBA" id="ARBA00023236"/>
    </source>
</evidence>
<dbReference type="GO" id="GO:0016787">
    <property type="term" value="F:hydrolase activity"/>
    <property type="evidence" value="ECO:0007669"/>
    <property type="project" value="UniProtKB-KW"/>
</dbReference>
<dbReference type="HOGENOM" id="CLU_018674_0_0_9"/>
<dbReference type="eggNOG" id="COG1974">
    <property type="taxonomic scope" value="Bacteria"/>
</dbReference>
<dbReference type="SUPFAM" id="SSF51306">
    <property type="entry name" value="LexA/Signal peptidase"/>
    <property type="match status" value="1"/>
</dbReference>
<dbReference type="RefSeq" id="WP_010965099.1">
    <property type="nucleotide sequence ID" value="NC_003030.1"/>
</dbReference>
<protein>
    <submittedName>
        <fullName evidence="9">P-loop ATPase domain fused to LexA-like protein</fullName>
    </submittedName>
</protein>
<comment type="similarity">
    <text evidence="1 7">Belongs to the peptidase S24 family.</text>
</comment>
<dbReference type="PIR" id="C97121">
    <property type="entry name" value="C97121"/>
</dbReference>
<dbReference type="PRINTS" id="PR00726">
    <property type="entry name" value="LEXASERPTASE"/>
</dbReference>
<keyword evidence="10" id="KW-1185">Reference proteome</keyword>
<dbReference type="GO" id="GO:0006281">
    <property type="term" value="P:DNA repair"/>
    <property type="evidence" value="ECO:0007669"/>
    <property type="project" value="UniProtKB-KW"/>
</dbReference>
<gene>
    <name evidence="9" type="primary">lexA</name>
    <name evidence="9" type="ordered locus">CA_C1793</name>
</gene>
<dbReference type="PATRIC" id="fig|272562.8.peg.1999"/>
<evidence type="ECO:0000256" key="3">
    <source>
        <dbReference type="ARBA" id="ARBA00022801"/>
    </source>
</evidence>
<dbReference type="InterPro" id="IPR050077">
    <property type="entry name" value="LexA_repressor"/>
</dbReference>